<proteinExistence type="predicted"/>
<dbReference type="Gene3D" id="3.30.160.60">
    <property type="entry name" value="Classic Zinc Finger"/>
    <property type="match status" value="1"/>
</dbReference>
<sequence>MLDDGPQWSESSTRQSPYPSPNVSPSPHYTELPDVGNGAPSLVASKQNVTTVHTIKASYNRCKREATFICPVPGCGSTFTRSFNLQGAHPKSQ</sequence>
<protein>
    <recommendedName>
        <fullName evidence="4">C2H2-type domain-containing protein</fullName>
    </recommendedName>
</protein>
<feature type="region of interest" description="Disordered" evidence="1">
    <location>
        <begin position="1"/>
        <end position="45"/>
    </location>
</feature>
<accession>A0A8H7DKB1</accession>
<keyword evidence="3" id="KW-1185">Reference proteome</keyword>
<gene>
    <name evidence="2" type="ORF">MSAN_00325200</name>
</gene>
<evidence type="ECO:0000256" key="1">
    <source>
        <dbReference type="SAM" id="MobiDB-lite"/>
    </source>
</evidence>
<name>A0A8H7DKB1_9AGAR</name>
<evidence type="ECO:0000313" key="2">
    <source>
        <dbReference type="EMBL" id="KAF7374411.1"/>
    </source>
</evidence>
<evidence type="ECO:0008006" key="4">
    <source>
        <dbReference type="Google" id="ProtNLM"/>
    </source>
</evidence>
<dbReference type="Proteomes" id="UP000623467">
    <property type="component" value="Unassembled WGS sequence"/>
</dbReference>
<evidence type="ECO:0000313" key="3">
    <source>
        <dbReference type="Proteomes" id="UP000623467"/>
    </source>
</evidence>
<dbReference type="EMBL" id="JACAZH010000002">
    <property type="protein sequence ID" value="KAF7374411.1"/>
    <property type="molecule type" value="Genomic_DNA"/>
</dbReference>
<organism evidence="2 3">
    <name type="scientific">Mycena sanguinolenta</name>
    <dbReference type="NCBI Taxonomy" id="230812"/>
    <lineage>
        <taxon>Eukaryota</taxon>
        <taxon>Fungi</taxon>
        <taxon>Dikarya</taxon>
        <taxon>Basidiomycota</taxon>
        <taxon>Agaricomycotina</taxon>
        <taxon>Agaricomycetes</taxon>
        <taxon>Agaricomycetidae</taxon>
        <taxon>Agaricales</taxon>
        <taxon>Marasmiineae</taxon>
        <taxon>Mycenaceae</taxon>
        <taxon>Mycena</taxon>
    </lineage>
</organism>
<dbReference type="AlphaFoldDB" id="A0A8H7DKB1"/>
<dbReference type="OrthoDB" id="4748970at2759"/>
<comment type="caution">
    <text evidence="2">The sequence shown here is derived from an EMBL/GenBank/DDBJ whole genome shotgun (WGS) entry which is preliminary data.</text>
</comment>
<reference evidence="2" key="1">
    <citation type="submission" date="2020-05" db="EMBL/GenBank/DDBJ databases">
        <title>Mycena genomes resolve the evolution of fungal bioluminescence.</title>
        <authorList>
            <person name="Tsai I.J."/>
        </authorList>
    </citation>
    <scope>NUCLEOTIDE SEQUENCE</scope>
    <source>
        <strain evidence="2">160909Yilan</strain>
    </source>
</reference>